<evidence type="ECO:0000256" key="1">
    <source>
        <dbReference type="SAM" id="MobiDB-lite"/>
    </source>
</evidence>
<reference evidence="2" key="1">
    <citation type="submission" date="2019-08" db="EMBL/GenBank/DDBJ databases">
        <authorList>
            <person name="Kucharzyk K."/>
            <person name="Murdoch R.W."/>
            <person name="Higgins S."/>
            <person name="Loffler F."/>
        </authorList>
    </citation>
    <scope>NUCLEOTIDE SEQUENCE</scope>
</reference>
<sequence length="149" mass="16550">MQHKTAARLCGGFSFTRNESARFHRQKRARIPWCENARDCRRTGFSPFCGIRPRGMDISPKNFPEGRKNSCVCALQPVRFYGKLVGVQGQMTMGGGRNGQRNQVLYCSGGRPAGDFCEGGGSQAHDSDWRGKHGGRRHTDGGHQPQRVL</sequence>
<evidence type="ECO:0000313" key="2">
    <source>
        <dbReference type="EMBL" id="MPN39675.1"/>
    </source>
</evidence>
<dbReference type="AlphaFoldDB" id="A0A645HKX6"/>
<accession>A0A645HKX6</accession>
<protein>
    <submittedName>
        <fullName evidence="2">Uncharacterized protein</fullName>
    </submittedName>
</protein>
<dbReference type="EMBL" id="VSSQ01095627">
    <property type="protein sequence ID" value="MPN39675.1"/>
    <property type="molecule type" value="Genomic_DNA"/>
</dbReference>
<gene>
    <name evidence="2" type="ORF">SDC9_187203</name>
</gene>
<feature type="compositionally biased region" description="Basic and acidic residues" evidence="1">
    <location>
        <begin position="125"/>
        <end position="141"/>
    </location>
</feature>
<organism evidence="2">
    <name type="scientific">bioreactor metagenome</name>
    <dbReference type="NCBI Taxonomy" id="1076179"/>
    <lineage>
        <taxon>unclassified sequences</taxon>
        <taxon>metagenomes</taxon>
        <taxon>ecological metagenomes</taxon>
    </lineage>
</organism>
<comment type="caution">
    <text evidence="2">The sequence shown here is derived from an EMBL/GenBank/DDBJ whole genome shotgun (WGS) entry which is preliminary data.</text>
</comment>
<name>A0A645HKX6_9ZZZZ</name>
<feature type="region of interest" description="Disordered" evidence="1">
    <location>
        <begin position="118"/>
        <end position="149"/>
    </location>
</feature>
<proteinExistence type="predicted"/>